<reference evidence="3" key="1">
    <citation type="submission" date="2017-09" db="EMBL/GenBank/DDBJ databases">
        <title>Depth-based differentiation of microbial function through sediment-hosted aquifers and enrichment of novel symbionts in the deep terrestrial subsurface.</title>
        <authorList>
            <person name="Probst A.J."/>
            <person name="Ladd B."/>
            <person name="Jarett J.K."/>
            <person name="Geller-Mcgrath D.E."/>
            <person name="Sieber C.M.K."/>
            <person name="Emerson J.B."/>
            <person name="Anantharaman K."/>
            <person name="Thomas B.C."/>
            <person name="Malmstrom R."/>
            <person name="Stieglmeier M."/>
            <person name="Klingl A."/>
            <person name="Woyke T."/>
            <person name="Ryan C.M."/>
            <person name="Banfield J.F."/>
        </authorList>
    </citation>
    <scope>NUCLEOTIDE SEQUENCE [LARGE SCALE GENOMIC DNA]</scope>
</reference>
<gene>
    <name evidence="2" type="ORF">COS18_01915</name>
</gene>
<dbReference type="AlphaFoldDB" id="A0A2M7DPY3"/>
<dbReference type="InterPro" id="IPR005182">
    <property type="entry name" value="YdbS-like_PH"/>
</dbReference>
<dbReference type="Proteomes" id="UP000228896">
    <property type="component" value="Unassembled WGS sequence"/>
</dbReference>
<evidence type="ECO:0000313" key="2">
    <source>
        <dbReference type="EMBL" id="PIV51837.1"/>
    </source>
</evidence>
<protein>
    <recommendedName>
        <fullName evidence="1">YdbS-like PH domain-containing protein</fullName>
    </recommendedName>
</protein>
<accession>A0A2M7DPY3</accession>
<organism evidence="2 3">
    <name type="scientific">Candidatus Falkowbacteria bacterium CG02_land_8_20_14_3_00_36_14</name>
    <dbReference type="NCBI Taxonomy" id="1974560"/>
    <lineage>
        <taxon>Bacteria</taxon>
        <taxon>Candidatus Falkowiibacteriota</taxon>
    </lineage>
</organism>
<name>A0A2M7DPY3_9BACT</name>
<proteinExistence type="predicted"/>
<dbReference type="EMBL" id="PETS01000042">
    <property type="protein sequence ID" value="PIV51837.1"/>
    <property type="molecule type" value="Genomic_DNA"/>
</dbReference>
<feature type="domain" description="YdbS-like PH" evidence="1">
    <location>
        <begin position="20"/>
        <end position="81"/>
    </location>
</feature>
<evidence type="ECO:0000259" key="1">
    <source>
        <dbReference type="Pfam" id="PF03703"/>
    </source>
</evidence>
<sequence>MQFFTLLLLFCAEQHSIILLRGQFLTLRQGILSKQQRHIPYGVIQNLFVKQDLFNRVFGLASLTVENASQGAGAFTAPQEQKVFGLRVGNQRQQQVEMVGFSGNKVSIPGLTKQNAETLKEIVLQKMKENPIEDSQSGL</sequence>
<dbReference type="Pfam" id="PF03703">
    <property type="entry name" value="bPH_2"/>
    <property type="match status" value="1"/>
</dbReference>
<comment type="caution">
    <text evidence="2">The sequence shown here is derived from an EMBL/GenBank/DDBJ whole genome shotgun (WGS) entry which is preliminary data.</text>
</comment>
<evidence type="ECO:0000313" key="3">
    <source>
        <dbReference type="Proteomes" id="UP000228896"/>
    </source>
</evidence>